<dbReference type="STRING" id="168384.SAMN05660368_00675"/>
<comment type="caution">
    <text evidence="3">The sequence shown here is derived from an EMBL/GenBank/DDBJ whole genome shotgun (WGS) entry which is preliminary data.</text>
</comment>
<dbReference type="InterPro" id="IPR007685">
    <property type="entry name" value="RelA_SpoT"/>
</dbReference>
<dbReference type="EMBL" id="ACCL02000014">
    <property type="protein sequence ID" value="EET59984.1"/>
    <property type="molecule type" value="Genomic_DNA"/>
</dbReference>
<dbReference type="PANTHER" id="PTHR47837">
    <property type="entry name" value="GTP PYROPHOSPHOKINASE YJBM"/>
    <property type="match status" value="1"/>
</dbReference>
<dbReference type="Gene3D" id="3.30.460.10">
    <property type="entry name" value="Beta Polymerase, domain 2"/>
    <property type="match status" value="1"/>
</dbReference>
<dbReference type="PANTHER" id="PTHR47837:SF2">
    <property type="entry name" value="GTP PYROPHOSPHOKINASE YWAC"/>
    <property type="match status" value="1"/>
</dbReference>
<dbReference type="SMART" id="SM00954">
    <property type="entry name" value="RelA_SpoT"/>
    <property type="match status" value="1"/>
</dbReference>
<feature type="domain" description="RelA/SpoT" evidence="2">
    <location>
        <begin position="82"/>
        <end position="205"/>
    </location>
</feature>
<comment type="pathway">
    <text evidence="1">Purine metabolism; ppGpp biosynthesis; ppGpp from GTP: step 1/2.</text>
</comment>
<sequence length="238" mass="27697">MKVKNTVDVTVRKEVSETTYTEVARDDRLLPQIYDYLDTEKQFSRALFFYEAGLQQIMAKLEILNREFQYGNDRNPIESVKGRVKSEQSIVEKMKKKGLPMTISAMMSNIYDIAGVRVICPFISDVYQVARMLLSQKDISLVTMKDYIKQPKENGYRSLHLIVLVDVFFSEQMQKIPVEIQLRSIAMNCWASTEHQLRYKKDHVLTDDMQKELKCCAELMAEADQIMQELATDLLKED</sequence>
<accession>C6LHJ7</accession>
<dbReference type="Gene3D" id="1.10.287.860">
    <property type="entry name" value="Nucleotidyltransferase"/>
    <property type="match status" value="1"/>
</dbReference>
<dbReference type="CDD" id="cd05399">
    <property type="entry name" value="NT_Rel-Spo_like"/>
    <property type="match status" value="1"/>
</dbReference>
<dbReference type="InterPro" id="IPR043519">
    <property type="entry name" value="NT_sf"/>
</dbReference>
<keyword evidence="4" id="KW-1185">Reference proteome</keyword>
<evidence type="ECO:0000256" key="1">
    <source>
        <dbReference type="ARBA" id="ARBA00004976"/>
    </source>
</evidence>
<organism evidence="3 4">
    <name type="scientific">Marvinbryantia formatexigens DSM 14469</name>
    <dbReference type="NCBI Taxonomy" id="478749"/>
    <lineage>
        <taxon>Bacteria</taxon>
        <taxon>Bacillati</taxon>
        <taxon>Bacillota</taxon>
        <taxon>Clostridia</taxon>
        <taxon>Lachnospirales</taxon>
        <taxon>Lachnospiraceae</taxon>
        <taxon>Marvinbryantia</taxon>
    </lineage>
</organism>
<evidence type="ECO:0000313" key="4">
    <source>
        <dbReference type="Proteomes" id="UP000005561"/>
    </source>
</evidence>
<dbReference type="RefSeq" id="WP_006862894.1">
    <property type="nucleotide sequence ID" value="NZ_ACCL02000014.1"/>
</dbReference>
<name>C6LHJ7_9FIRM</name>
<evidence type="ECO:0000259" key="2">
    <source>
        <dbReference type="SMART" id="SM00954"/>
    </source>
</evidence>
<proteinExistence type="predicted"/>
<dbReference type="InterPro" id="IPR052366">
    <property type="entry name" value="GTP_Pyrophosphokinase"/>
</dbReference>
<dbReference type="Proteomes" id="UP000005561">
    <property type="component" value="Unassembled WGS sequence"/>
</dbReference>
<dbReference type="Pfam" id="PF04607">
    <property type="entry name" value="RelA_SpoT"/>
    <property type="match status" value="1"/>
</dbReference>
<dbReference type="GO" id="GO:0015970">
    <property type="term" value="P:guanosine tetraphosphate biosynthetic process"/>
    <property type="evidence" value="ECO:0007669"/>
    <property type="project" value="UniProtKB-UniPathway"/>
</dbReference>
<evidence type="ECO:0000313" key="3">
    <source>
        <dbReference type="EMBL" id="EET59984.1"/>
    </source>
</evidence>
<dbReference type="AlphaFoldDB" id="C6LHJ7"/>
<gene>
    <name evidence="3" type="ORF">BRYFOR_08108</name>
</gene>
<reference evidence="3" key="1">
    <citation type="submission" date="2009-07" db="EMBL/GenBank/DDBJ databases">
        <authorList>
            <person name="Weinstock G."/>
            <person name="Sodergren E."/>
            <person name="Clifton S."/>
            <person name="Fulton L."/>
            <person name="Fulton B."/>
            <person name="Courtney L."/>
            <person name="Fronick C."/>
            <person name="Harrison M."/>
            <person name="Strong C."/>
            <person name="Farmer C."/>
            <person name="Delahaunty K."/>
            <person name="Markovic C."/>
            <person name="Hall O."/>
            <person name="Minx P."/>
            <person name="Tomlinson C."/>
            <person name="Mitreva M."/>
            <person name="Nelson J."/>
            <person name="Hou S."/>
            <person name="Wollam A."/>
            <person name="Pepin K.H."/>
            <person name="Johnson M."/>
            <person name="Bhonagiri V."/>
            <person name="Nash W.E."/>
            <person name="Warren W."/>
            <person name="Chinwalla A."/>
            <person name="Mardis E.R."/>
            <person name="Wilson R.K."/>
        </authorList>
    </citation>
    <scope>NUCLEOTIDE SEQUENCE [LARGE SCALE GENOMIC DNA]</scope>
    <source>
        <strain evidence="3">DSM 14469</strain>
    </source>
</reference>
<dbReference type="eggNOG" id="COG2357">
    <property type="taxonomic scope" value="Bacteria"/>
</dbReference>
<protein>
    <submittedName>
        <fullName evidence="3">RelA/SpoT domain protein</fullName>
    </submittedName>
</protein>
<dbReference type="UniPathway" id="UPA00908">
    <property type="reaction ID" value="UER00884"/>
</dbReference>
<dbReference type="OrthoDB" id="9789634at2"/>
<dbReference type="SUPFAM" id="SSF81301">
    <property type="entry name" value="Nucleotidyltransferase"/>
    <property type="match status" value="1"/>
</dbReference>